<dbReference type="EMBL" id="PFQK01000005">
    <property type="protein sequence ID" value="PJC82316.1"/>
    <property type="molecule type" value="Genomic_DNA"/>
</dbReference>
<evidence type="ECO:0008006" key="3">
    <source>
        <dbReference type="Google" id="ProtNLM"/>
    </source>
</evidence>
<dbReference type="Pfam" id="PF05402">
    <property type="entry name" value="PqqD"/>
    <property type="match status" value="1"/>
</dbReference>
<dbReference type="Proteomes" id="UP000229370">
    <property type="component" value="Unassembled WGS sequence"/>
</dbReference>
<evidence type="ECO:0000313" key="1">
    <source>
        <dbReference type="EMBL" id="PJC82316.1"/>
    </source>
</evidence>
<dbReference type="Gene3D" id="1.10.10.1150">
    <property type="entry name" value="Coenzyme PQQ synthesis protein D (PqqD)"/>
    <property type="match status" value="1"/>
</dbReference>
<gene>
    <name evidence="1" type="ORF">CO007_00125</name>
</gene>
<dbReference type="AlphaFoldDB" id="A0A2M8GP48"/>
<organism evidence="1 2">
    <name type="scientific">Candidatus Roizmanbacteria bacterium CG_4_8_14_3_um_filter_36_10</name>
    <dbReference type="NCBI Taxonomy" id="1974834"/>
    <lineage>
        <taxon>Bacteria</taxon>
        <taxon>Candidatus Roizmaniibacteriota</taxon>
    </lineage>
</organism>
<dbReference type="InterPro" id="IPR008792">
    <property type="entry name" value="PQQD"/>
</dbReference>
<proteinExistence type="predicted"/>
<sequence>MTKYKIKKGFISDKIDGRVTIFNVSNSTFYLFNQSGSFIFKMIKKGKDKEEMMKQLIKRYKISGKKAIDDINDFLEQLLKNEIIFSLKQKKPNK</sequence>
<name>A0A2M8GP48_9BACT</name>
<accession>A0A2M8GP48</accession>
<reference evidence="2" key="1">
    <citation type="submission" date="2017-09" db="EMBL/GenBank/DDBJ databases">
        <title>Depth-based differentiation of microbial function through sediment-hosted aquifers and enrichment of novel symbionts in the deep terrestrial subsurface.</title>
        <authorList>
            <person name="Probst A.J."/>
            <person name="Ladd B."/>
            <person name="Jarett J.K."/>
            <person name="Geller-Mcgrath D.E."/>
            <person name="Sieber C.M.K."/>
            <person name="Emerson J.B."/>
            <person name="Anantharaman K."/>
            <person name="Thomas B.C."/>
            <person name="Malmstrom R."/>
            <person name="Stieglmeier M."/>
            <person name="Klingl A."/>
            <person name="Woyke T."/>
            <person name="Ryan C.M."/>
            <person name="Banfield J.F."/>
        </authorList>
    </citation>
    <scope>NUCLEOTIDE SEQUENCE [LARGE SCALE GENOMIC DNA]</scope>
</reference>
<dbReference type="InterPro" id="IPR041881">
    <property type="entry name" value="PqqD_sf"/>
</dbReference>
<comment type="caution">
    <text evidence="1">The sequence shown here is derived from an EMBL/GenBank/DDBJ whole genome shotgun (WGS) entry which is preliminary data.</text>
</comment>
<evidence type="ECO:0000313" key="2">
    <source>
        <dbReference type="Proteomes" id="UP000229370"/>
    </source>
</evidence>
<protein>
    <recommendedName>
        <fullName evidence="3">PqqD family protein</fullName>
    </recommendedName>
</protein>